<comment type="caution">
    <text evidence="1">The sequence shown here is derived from an EMBL/GenBank/DDBJ whole genome shotgun (WGS) entry which is preliminary data.</text>
</comment>
<dbReference type="AlphaFoldDB" id="K6YJF0"/>
<organism evidence="1 2">
    <name type="scientific">Paraglaciecola arctica BSs20135</name>
    <dbReference type="NCBI Taxonomy" id="493475"/>
    <lineage>
        <taxon>Bacteria</taxon>
        <taxon>Pseudomonadati</taxon>
        <taxon>Pseudomonadota</taxon>
        <taxon>Gammaproteobacteria</taxon>
        <taxon>Alteromonadales</taxon>
        <taxon>Alteromonadaceae</taxon>
        <taxon>Paraglaciecola</taxon>
    </lineage>
</organism>
<dbReference type="EMBL" id="BAEO01000015">
    <property type="protein sequence ID" value="GAC18282.1"/>
    <property type="molecule type" value="Genomic_DNA"/>
</dbReference>
<reference evidence="1 2" key="1">
    <citation type="journal article" date="2017" name="Antonie Van Leeuwenhoek">
        <title>Rhizobium rhizosphaerae sp. nov., a novel species isolated from rice rhizosphere.</title>
        <authorList>
            <person name="Zhao J.J."/>
            <person name="Zhang J."/>
            <person name="Zhang R.J."/>
            <person name="Zhang C.W."/>
            <person name="Yin H.Q."/>
            <person name="Zhang X.X."/>
        </authorList>
    </citation>
    <scope>NUCLEOTIDE SEQUENCE [LARGE SCALE GENOMIC DNA]</scope>
    <source>
        <strain evidence="1 2">BSs20135</strain>
    </source>
</reference>
<proteinExistence type="predicted"/>
<accession>K6YJF0</accession>
<name>K6YJF0_9ALTE</name>
<sequence>MDSPSTKYIEVFRNPILTNLSQLILKINIAGMDGYLCSKVKLQLQ</sequence>
<dbReference type="Proteomes" id="UP000006327">
    <property type="component" value="Unassembled WGS sequence"/>
</dbReference>
<evidence type="ECO:0000313" key="1">
    <source>
        <dbReference type="EMBL" id="GAC18282.1"/>
    </source>
</evidence>
<protein>
    <submittedName>
        <fullName evidence="1">Uncharacterized protein</fullName>
    </submittedName>
</protein>
<gene>
    <name evidence="1" type="ORF">GARC_1305</name>
</gene>
<keyword evidence="2" id="KW-1185">Reference proteome</keyword>
<evidence type="ECO:0000313" key="2">
    <source>
        <dbReference type="Proteomes" id="UP000006327"/>
    </source>
</evidence>